<dbReference type="EC" id="5.1.99.1" evidence="3"/>
<evidence type="ECO:0000313" key="3">
    <source>
        <dbReference type="EMBL" id="MBB3955276.1"/>
    </source>
</evidence>
<protein>
    <submittedName>
        <fullName evidence="3">Methylmalonyl-CoA/ethylmalonyl-CoA epimerase</fullName>
        <ecNumber evidence="3">5.1.99.1</ecNumber>
    </submittedName>
</protein>
<dbReference type="SUPFAM" id="SSF54593">
    <property type="entry name" value="Glyoxalase/Bleomycin resistance protein/Dihydroxybiphenyl dioxygenase"/>
    <property type="match status" value="1"/>
</dbReference>
<dbReference type="InterPro" id="IPR051785">
    <property type="entry name" value="MMCE/EMCE_epimerase"/>
</dbReference>
<feature type="domain" description="VOC" evidence="2">
    <location>
        <begin position="6"/>
        <end position="134"/>
    </location>
</feature>
<dbReference type="Gene3D" id="3.10.180.10">
    <property type="entry name" value="2,3-Dihydroxybiphenyl 1,2-Dioxygenase, domain 1"/>
    <property type="match status" value="1"/>
</dbReference>
<accession>A0A7W6CEW4</accession>
<dbReference type="GO" id="GO:0046491">
    <property type="term" value="P:L-methylmalonyl-CoA metabolic process"/>
    <property type="evidence" value="ECO:0007669"/>
    <property type="project" value="TreeGrafter"/>
</dbReference>
<evidence type="ECO:0000313" key="4">
    <source>
        <dbReference type="Proteomes" id="UP000548867"/>
    </source>
</evidence>
<dbReference type="PROSITE" id="PS51819">
    <property type="entry name" value="VOC"/>
    <property type="match status" value="1"/>
</dbReference>
<dbReference type="AlphaFoldDB" id="A0A7W6CEW4"/>
<dbReference type="GO" id="GO:0004493">
    <property type="term" value="F:methylmalonyl-CoA epimerase activity"/>
    <property type="evidence" value="ECO:0007669"/>
    <property type="project" value="UniProtKB-EC"/>
</dbReference>
<dbReference type="Proteomes" id="UP000548867">
    <property type="component" value="Unassembled WGS sequence"/>
</dbReference>
<dbReference type="GO" id="GO:0046872">
    <property type="term" value="F:metal ion binding"/>
    <property type="evidence" value="ECO:0007669"/>
    <property type="project" value="UniProtKB-KW"/>
</dbReference>
<dbReference type="RefSeq" id="WP_183625421.1">
    <property type="nucleotide sequence ID" value="NZ_JACIDX010000007.1"/>
</dbReference>
<dbReference type="InterPro" id="IPR029068">
    <property type="entry name" value="Glyas_Bleomycin-R_OHBP_Dase"/>
</dbReference>
<dbReference type="PANTHER" id="PTHR43048:SF3">
    <property type="entry name" value="METHYLMALONYL-COA EPIMERASE, MITOCHONDRIAL"/>
    <property type="match status" value="1"/>
</dbReference>
<evidence type="ECO:0000256" key="1">
    <source>
        <dbReference type="ARBA" id="ARBA00022723"/>
    </source>
</evidence>
<keyword evidence="3" id="KW-0413">Isomerase</keyword>
<sequence length="145" mass="16176">MGQELWFHHVGVSVADMDASIAWWRDCLGFVQLRRYVIESIPAEVAVLGNGALHVELLCRPDARAADAERRIPDDDLKTHGTKHVAFSVEDVRGFIATIAARGVDVVWLKEFPDGRAASFIRDNEGNLIEFVQWPKVADPRAEIA</sequence>
<dbReference type="InterPro" id="IPR004360">
    <property type="entry name" value="Glyas_Fos-R_dOase_dom"/>
</dbReference>
<dbReference type="PANTHER" id="PTHR43048">
    <property type="entry name" value="METHYLMALONYL-COA EPIMERASE"/>
    <property type="match status" value="1"/>
</dbReference>
<name>A0A7W6CEW4_9SPHN</name>
<evidence type="ECO:0000259" key="2">
    <source>
        <dbReference type="PROSITE" id="PS51819"/>
    </source>
</evidence>
<dbReference type="EMBL" id="JACIDX010000007">
    <property type="protein sequence ID" value="MBB3955276.1"/>
    <property type="molecule type" value="Genomic_DNA"/>
</dbReference>
<organism evidence="3 4">
    <name type="scientific">Novosphingobium sediminicola</name>
    <dbReference type="NCBI Taxonomy" id="563162"/>
    <lineage>
        <taxon>Bacteria</taxon>
        <taxon>Pseudomonadati</taxon>
        <taxon>Pseudomonadota</taxon>
        <taxon>Alphaproteobacteria</taxon>
        <taxon>Sphingomonadales</taxon>
        <taxon>Sphingomonadaceae</taxon>
        <taxon>Novosphingobium</taxon>
    </lineage>
</organism>
<keyword evidence="1" id="KW-0479">Metal-binding</keyword>
<comment type="caution">
    <text evidence="3">The sequence shown here is derived from an EMBL/GenBank/DDBJ whole genome shotgun (WGS) entry which is preliminary data.</text>
</comment>
<dbReference type="InterPro" id="IPR037523">
    <property type="entry name" value="VOC_core"/>
</dbReference>
<gene>
    <name evidence="3" type="ORF">GGR38_002228</name>
</gene>
<dbReference type="Pfam" id="PF00903">
    <property type="entry name" value="Glyoxalase"/>
    <property type="match status" value="1"/>
</dbReference>
<reference evidence="3 4" key="1">
    <citation type="submission" date="2020-08" db="EMBL/GenBank/DDBJ databases">
        <title>Genomic Encyclopedia of Type Strains, Phase IV (KMG-IV): sequencing the most valuable type-strain genomes for metagenomic binning, comparative biology and taxonomic classification.</title>
        <authorList>
            <person name="Goeker M."/>
        </authorList>
    </citation>
    <scope>NUCLEOTIDE SEQUENCE [LARGE SCALE GENOMIC DNA]</scope>
    <source>
        <strain evidence="3 4">DSM 27057</strain>
    </source>
</reference>
<proteinExistence type="predicted"/>
<keyword evidence="4" id="KW-1185">Reference proteome</keyword>